<evidence type="ECO:0000313" key="2">
    <source>
        <dbReference type="EMBL" id="KAL2888320.1"/>
    </source>
</evidence>
<feature type="region of interest" description="Disordered" evidence="1">
    <location>
        <begin position="258"/>
        <end position="292"/>
    </location>
</feature>
<evidence type="ECO:0000313" key="3">
    <source>
        <dbReference type="Proteomes" id="UP001610728"/>
    </source>
</evidence>
<keyword evidence="3" id="KW-1185">Reference proteome</keyword>
<dbReference type="InterPro" id="IPR011009">
    <property type="entry name" value="Kinase-like_dom_sf"/>
</dbReference>
<protein>
    <recommendedName>
        <fullName evidence="4">Metalloprotease m41 ftsh</fullName>
    </recommendedName>
</protein>
<comment type="caution">
    <text evidence="2">The sequence shown here is derived from an EMBL/GenBank/DDBJ whole genome shotgun (WGS) entry which is preliminary data.</text>
</comment>
<dbReference type="Proteomes" id="UP001610728">
    <property type="component" value="Unassembled WGS sequence"/>
</dbReference>
<gene>
    <name evidence="2" type="ORF">HOO65_040657</name>
</gene>
<feature type="compositionally biased region" description="Basic and acidic residues" evidence="1">
    <location>
        <begin position="520"/>
        <end position="534"/>
    </location>
</feature>
<evidence type="ECO:0008006" key="4">
    <source>
        <dbReference type="Google" id="ProtNLM"/>
    </source>
</evidence>
<dbReference type="CDD" id="cd06503">
    <property type="entry name" value="ATP-synt_Fo_b"/>
    <property type="match status" value="1"/>
</dbReference>
<sequence length="799" mass="88312">MENLNLTNVEAVKAAYAALEKEYEAKIAEVNARIDAEKARGDAEKARGDAEKARGDAEKARGDAEKARGDAENARESLHAHIYHLYAHCFQTLRIRQKGTETTGAGTTSVLGRTCPRKLLPWNDFPELHHQKFTNLSNDFDDKLLLPRFRDTRARQWIAQDLVHGSEKESSMFCSLIIENPVARIANAWLQIVSEEVEEVEFRTNTTYINQVCEQVQECQMKGSDGGASGDGCLDISSIGADSSEPVTVVSTSASRGRRPSLDILNARPPPGADGARPIKAQSPERKIKPDGTCVRMTNKSPKVKNLLVIEHKPAHVFTPNLLQSVLENIVASGSRIFIELMYLEESALMSGDTEEKKSQQRPYGFKLVAKALVQTYHYMVTLGLSYGYISTGQAAILLYIDYKEPSELYFRLCVHQEDVSNIPSRGPEDPPVENSQISSALENGIKNTPYAMLMTMIQLAFDRTNLSVQQIASIQSSLPQYHGSKKPPSDPSSGPGKGHESGGAGSASLRSPCPQLPPPDERSSSQHEQDPSKKQGPHVDLYKNSGAYRPPRVEYCSQQCLLGLANGGYLDKSCPNVDLHRTETALESSAASVYEKHPISLPQLVDIVKAQLDTNLDSDCEVQPDKYGLLGILLKLTAHPYGYTFVGKGMMNLALPFIRHELKVYDQLRPVQGDVVPVCLGHVSMQQTLNYEFRPIRQVLLLSYAGEPVMDLDYDLVRNLESKLLALGVVHDDIREANVTHDVKSGCTMLIDFHRSRTMECPADPLRTGCYEDGAVQKNKGGNAWDDGRPAKRVRLET</sequence>
<accession>A0ABR4MJB5</accession>
<dbReference type="RefSeq" id="XP_070859500.1">
    <property type="nucleotide sequence ID" value="XM_071002608.1"/>
</dbReference>
<feature type="region of interest" description="Disordered" evidence="1">
    <location>
        <begin position="38"/>
        <end position="72"/>
    </location>
</feature>
<feature type="region of interest" description="Disordered" evidence="1">
    <location>
        <begin position="478"/>
        <end position="545"/>
    </location>
</feature>
<dbReference type="EMBL" id="JABSNW010000004">
    <property type="protein sequence ID" value="KAL2888320.1"/>
    <property type="molecule type" value="Genomic_DNA"/>
</dbReference>
<organism evidence="2 3">
    <name type="scientific">Ceratocystis lukuohia</name>
    <dbReference type="NCBI Taxonomy" id="2019550"/>
    <lineage>
        <taxon>Eukaryota</taxon>
        <taxon>Fungi</taxon>
        <taxon>Dikarya</taxon>
        <taxon>Ascomycota</taxon>
        <taxon>Pezizomycotina</taxon>
        <taxon>Sordariomycetes</taxon>
        <taxon>Hypocreomycetidae</taxon>
        <taxon>Microascales</taxon>
        <taxon>Ceratocystidaceae</taxon>
        <taxon>Ceratocystis</taxon>
    </lineage>
</organism>
<reference evidence="2 3" key="1">
    <citation type="submission" date="2020-05" db="EMBL/GenBank/DDBJ databases">
        <title>Ceratocystis lukuohia genome.</title>
        <authorList>
            <person name="Harrington T.C."/>
            <person name="Kim K."/>
            <person name="Mayers C.G."/>
        </authorList>
    </citation>
    <scope>NUCLEOTIDE SEQUENCE [LARGE SCALE GENOMIC DNA]</scope>
    <source>
        <strain evidence="2 3">C4212</strain>
    </source>
</reference>
<evidence type="ECO:0000256" key="1">
    <source>
        <dbReference type="SAM" id="MobiDB-lite"/>
    </source>
</evidence>
<dbReference type="SUPFAM" id="SSF56112">
    <property type="entry name" value="Protein kinase-like (PK-like)"/>
    <property type="match status" value="1"/>
</dbReference>
<name>A0ABR4MJB5_9PEZI</name>
<proteinExistence type="predicted"/>
<dbReference type="GeneID" id="98118433"/>